<reference evidence="2 3" key="1">
    <citation type="submission" date="2019-04" db="EMBL/GenBank/DDBJ databases">
        <title>An improved genome assembly and genetic linkage map for asparagus bean, Vigna unguiculata ssp. sesquipedialis.</title>
        <authorList>
            <person name="Xia Q."/>
            <person name="Zhang R."/>
            <person name="Dong Y."/>
        </authorList>
    </citation>
    <scope>NUCLEOTIDE SEQUENCE [LARGE SCALE GENOMIC DNA]</scope>
    <source>
        <tissue evidence="2">Leaf</tissue>
    </source>
</reference>
<sequence>MHHLLPRVSLHLQRTATPPSLTFCTIARMQRATAPDQRHHPPSSGNETQNQRPPLTHSAVPPVRASFHSYESR</sequence>
<protein>
    <submittedName>
        <fullName evidence="2">Uncharacterized protein</fullName>
    </submittedName>
</protein>
<accession>A0A4D6LE66</accession>
<feature type="region of interest" description="Disordered" evidence="1">
    <location>
        <begin position="30"/>
        <end position="73"/>
    </location>
</feature>
<evidence type="ECO:0000256" key="1">
    <source>
        <dbReference type="SAM" id="MobiDB-lite"/>
    </source>
</evidence>
<proteinExistence type="predicted"/>
<name>A0A4D6LE66_VIGUN</name>
<keyword evidence="3" id="KW-1185">Reference proteome</keyword>
<dbReference type="Proteomes" id="UP000501690">
    <property type="component" value="Linkage Group LG3"/>
</dbReference>
<organism evidence="2 3">
    <name type="scientific">Vigna unguiculata</name>
    <name type="common">Cowpea</name>
    <dbReference type="NCBI Taxonomy" id="3917"/>
    <lineage>
        <taxon>Eukaryota</taxon>
        <taxon>Viridiplantae</taxon>
        <taxon>Streptophyta</taxon>
        <taxon>Embryophyta</taxon>
        <taxon>Tracheophyta</taxon>
        <taxon>Spermatophyta</taxon>
        <taxon>Magnoliopsida</taxon>
        <taxon>eudicotyledons</taxon>
        <taxon>Gunneridae</taxon>
        <taxon>Pentapetalae</taxon>
        <taxon>rosids</taxon>
        <taxon>fabids</taxon>
        <taxon>Fabales</taxon>
        <taxon>Fabaceae</taxon>
        <taxon>Papilionoideae</taxon>
        <taxon>50 kb inversion clade</taxon>
        <taxon>NPAAA clade</taxon>
        <taxon>indigoferoid/millettioid clade</taxon>
        <taxon>Phaseoleae</taxon>
        <taxon>Vigna</taxon>
    </lineage>
</organism>
<evidence type="ECO:0000313" key="2">
    <source>
        <dbReference type="EMBL" id="QCD86706.1"/>
    </source>
</evidence>
<dbReference type="AlphaFoldDB" id="A0A4D6LE66"/>
<evidence type="ECO:0000313" key="3">
    <source>
        <dbReference type="Proteomes" id="UP000501690"/>
    </source>
</evidence>
<dbReference type="EMBL" id="CP039347">
    <property type="protein sequence ID" value="QCD86706.1"/>
    <property type="molecule type" value="Genomic_DNA"/>
</dbReference>
<feature type="compositionally biased region" description="Polar residues" evidence="1">
    <location>
        <begin position="43"/>
        <end position="53"/>
    </location>
</feature>
<gene>
    <name evidence="2" type="ORF">DEO72_LG3g1231</name>
</gene>